<evidence type="ECO:0000256" key="1">
    <source>
        <dbReference type="SAM" id="Phobius"/>
    </source>
</evidence>
<name>A0AAJ1MI92_9SPIO</name>
<dbReference type="InterPro" id="IPR025962">
    <property type="entry name" value="SdpI/YhfL"/>
</dbReference>
<organism evidence="2 3">
    <name type="scientific">Candidatus Thalassospirochaeta sargassi</name>
    <dbReference type="NCBI Taxonomy" id="3119039"/>
    <lineage>
        <taxon>Bacteria</taxon>
        <taxon>Pseudomonadati</taxon>
        <taxon>Spirochaetota</taxon>
        <taxon>Spirochaetia</taxon>
        <taxon>Spirochaetales</taxon>
        <taxon>Spirochaetaceae</taxon>
        <taxon>Candidatus Thalassospirochaeta</taxon>
    </lineage>
</organism>
<reference evidence="2 3" key="1">
    <citation type="submission" date="2022-12" db="EMBL/GenBank/DDBJ databases">
        <title>Metagenome assembled genome from gulf of manar.</title>
        <authorList>
            <person name="Kohli P."/>
            <person name="Pk S."/>
            <person name="Venkata Ramana C."/>
            <person name="Sasikala C."/>
        </authorList>
    </citation>
    <scope>NUCLEOTIDE SEQUENCE [LARGE SCALE GENOMIC DNA]</scope>
    <source>
        <strain evidence="2">JB008</strain>
    </source>
</reference>
<gene>
    <name evidence="2" type="ORF">PQJ61_00520</name>
</gene>
<dbReference type="Proteomes" id="UP001221217">
    <property type="component" value="Unassembled WGS sequence"/>
</dbReference>
<protein>
    <submittedName>
        <fullName evidence="2">SdpI family protein</fullName>
    </submittedName>
</protein>
<dbReference type="AlphaFoldDB" id="A0AAJ1MI92"/>
<sequence>MYDVTIFIFYGLLQAAIGVPFFLKKVPPNRIFGYKRILKLNDKELWYSIYRLFGQNLILSGIILILLSVIIMLIFRNAEEEISRIINTVIMIVLLALAIIRCEIYLSKNKG</sequence>
<feature type="transmembrane region" description="Helical" evidence="1">
    <location>
        <begin position="82"/>
        <end position="100"/>
    </location>
</feature>
<feature type="transmembrane region" description="Helical" evidence="1">
    <location>
        <begin position="6"/>
        <end position="23"/>
    </location>
</feature>
<keyword evidence="1" id="KW-0472">Membrane</keyword>
<keyword evidence="1" id="KW-1133">Transmembrane helix</keyword>
<proteinExistence type="predicted"/>
<accession>A0AAJ1MI92</accession>
<keyword evidence="1" id="KW-0812">Transmembrane</keyword>
<feature type="transmembrane region" description="Helical" evidence="1">
    <location>
        <begin position="57"/>
        <end position="76"/>
    </location>
</feature>
<dbReference type="EMBL" id="JAQQAL010000003">
    <property type="protein sequence ID" value="MDC7225227.1"/>
    <property type="molecule type" value="Genomic_DNA"/>
</dbReference>
<evidence type="ECO:0000313" key="3">
    <source>
        <dbReference type="Proteomes" id="UP001221217"/>
    </source>
</evidence>
<dbReference type="Pfam" id="PF13630">
    <property type="entry name" value="SdpI"/>
    <property type="match status" value="1"/>
</dbReference>
<comment type="caution">
    <text evidence="2">The sequence shown here is derived from an EMBL/GenBank/DDBJ whole genome shotgun (WGS) entry which is preliminary data.</text>
</comment>
<evidence type="ECO:0000313" key="2">
    <source>
        <dbReference type="EMBL" id="MDC7225227.1"/>
    </source>
</evidence>